<comment type="subcellular location">
    <subcellularLocation>
        <location evidence="1">Membrane</location>
        <topology evidence="1">Multi-pass membrane protein</topology>
    </subcellularLocation>
</comment>
<evidence type="ECO:0000259" key="6">
    <source>
        <dbReference type="PROSITE" id="PS50850"/>
    </source>
</evidence>
<dbReference type="GO" id="GO:0005886">
    <property type="term" value="C:plasma membrane"/>
    <property type="evidence" value="ECO:0007669"/>
    <property type="project" value="TreeGrafter"/>
</dbReference>
<organism evidence="7 8">
    <name type="scientific">Hydrogenivirga caldilitoris</name>
    <dbReference type="NCBI Taxonomy" id="246264"/>
    <lineage>
        <taxon>Bacteria</taxon>
        <taxon>Pseudomonadati</taxon>
        <taxon>Aquificota</taxon>
        <taxon>Aquificia</taxon>
        <taxon>Aquificales</taxon>
        <taxon>Aquificaceae</taxon>
        <taxon>Hydrogenivirga</taxon>
    </lineage>
</organism>
<comment type="caution">
    <text evidence="7">The sequence shown here is derived from an EMBL/GenBank/DDBJ whole genome shotgun (WGS) entry which is preliminary data.</text>
</comment>
<evidence type="ECO:0000256" key="3">
    <source>
        <dbReference type="ARBA" id="ARBA00022989"/>
    </source>
</evidence>
<evidence type="ECO:0000313" key="7">
    <source>
        <dbReference type="EMBL" id="RLJ71190.1"/>
    </source>
</evidence>
<dbReference type="SUPFAM" id="SSF103473">
    <property type="entry name" value="MFS general substrate transporter"/>
    <property type="match status" value="1"/>
</dbReference>
<dbReference type="Proteomes" id="UP000267841">
    <property type="component" value="Unassembled WGS sequence"/>
</dbReference>
<dbReference type="EMBL" id="RCCJ01000001">
    <property type="protein sequence ID" value="RLJ71190.1"/>
    <property type="molecule type" value="Genomic_DNA"/>
</dbReference>
<evidence type="ECO:0000256" key="5">
    <source>
        <dbReference type="SAM" id="Phobius"/>
    </source>
</evidence>
<feature type="transmembrane region" description="Helical" evidence="5">
    <location>
        <begin position="115"/>
        <end position="136"/>
    </location>
</feature>
<feature type="transmembrane region" description="Helical" evidence="5">
    <location>
        <begin position="24"/>
        <end position="46"/>
    </location>
</feature>
<dbReference type="OrthoDB" id="9787026at2"/>
<gene>
    <name evidence="7" type="ORF">BCF55_1489</name>
</gene>
<dbReference type="PANTHER" id="PTHR23508:SF10">
    <property type="entry name" value="CARBOXYLIC ACID TRANSPORTER PROTEIN HOMOLOG"/>
    <property type="match status" value="1"/>
</dbReference>
<protein>
    <submittedName>
        <fullName evidence="7">Putative MFS family arabinose efflux permease</fullName>
    </submittedName>
</protein>
<dbReference type="InterPro" id="IPR020846">
    <property type="entry name" value="MFS_dom"/>
</dbReference>
<dbReference type="PROSITE" id="PS50850">
    <property type="entry name" value="MFS"/>
    <property type="match status" value="1"/>
</dbReference>
<feature type="transmembrane region" description="Helical" evidence="5">
    <location>
        <begin position="58"/>
        <end position="78"/>
    </location>
</feature>
<sequence length="446" mass="48710">MRLIETDITCRLDALPWSWFHTKFLLALGITWVLDAFEVVIVGNVLGSMTESLNLNPFQASLVISGFLAGAIIGSFLFGYLADRFGRKRVFLITLFLYSFGTFLTGFAWDFYSAFFLRVLAGAGIGGEFAAIHSAIDEFIPARHRGKVDGFVVASWNIGSLLASVVALFLLENLSPEWGWRFAFFLGGVIALLIVWVRRSVPESPRWLLSKGKKEKAEEIVEELEREAGVVPVAVKCPVPVFEGSLVDGLRFIMSRYTWRFVFASSLSLTILTTYYGLVSLLPISLAPSMGIPSEDVPNLFLIGSVGGFFGGVVVSIFSDLLGRKTTGLGVALLSALSTLTLVHLDNFYTAFAIYSFIAFSFASVAYVSAIEIFPSFIRATAVGLISIIGRLGGVMAPPLLVSVSQFGYTYGIYGLFSLWLVGVLAFLLWSLFGIEAKGKSIEEIT</sequence>
<feature type="transmembrane region" description="Helical" evidence="5">
    <location>
        <begin position="326"/>
        <end position="345"/>
    </location>
</feature>
<evidence type="ECO:0000256" key="2">
    <source>
        <dbReference type="ARBA" id="ARBA00022692"/>
    </source>
</evidence>
<keyword evidence="3 5" id="KW-1133">Transmembrane helix</keyword>
<dbReference type="Pfam" id="PF07690">
    <property type="entry name" value="MFS_1"/>
    <property type="match status" value="1"/>
</dbReference>
<name>A0A497XSQ2_9AQUI</name>
<keyword evidence="2 5" id="KW-0812">Transmembrane</keyword>
<reference evidence="7 8" key="1">
    <citation type="submission" date="2018-10" db="EMBL/GenBank/DDBJ databases">
        <title>Genomic Encyclopedia of Archaeal and Bacterial Type Strains, Phase II (KMG-II): from individual species to whole genera.</title>
        <authorList>
            <person name="Goeker M."/>
        </authorList>
    </citation>
    <scope>NUCLEOTIDE SEQUENCE [LARGE SCALE GENOMIC DNA]</scope>
    <source>
        <strain evidence="7 8">DSM 16510</strain>
    </source>
</reference>
<feature type="transmembrane region" description="Helical" evidence="5">
    <location>
        <begin position="413"/>
        <end position="433"/>
    </location>
</feature>
<dbReference type="InterPro" id="IPR005829">
    <property type="entry name" value="Sugar_transporter_CS"/>
</dbReference>
<dbReference type="InterPro" id="IPR036259">
    <property type="entry name" value="MFS_trans_sf"/>
</dbReference>
<proteinExistence type="predicted"/>
<dbReference type="AlphaFoldDB" id="A0A497XSQ2"/>
<feature type="transmembrane region" description="Helical" evidence="5">
    <location>
        <begin position="90"/>
        <end position="109"/>
    </location>
</feature>
<feature type="transmembrane region" description="Helical" evidence="5">
    <location>
        <begin position="351"/>
        <end position="370"/>
    </location>
</feature>
<dbReference type="PROSITE" id="PS00216">
    <property type="entry name" value="SUGAR_TRANSPORT_1"/>
    <property type="match status" value="1"/>
</dbReference>
<feature type="transmembrane region" description="Helical" evidence="5">
    <location>
        <begin position="178"/>
        <end position="197"/>
    </location>
</feature>
<evidence type="ECO:0000256" key="4">
    <source>
        <dbReference type="ARBA" id="ARBA00023136"/>
    </source>
</evidence>
<feature type="transmembrane region" description="Helical" evidence="5">
    <location>
        <begin position="261"/>
        <end position="279"/>
    </location>
</feature>
<dbReference type="InterPro" id="IPR011701">
    <property type="entry name" value="MFS"/>
</dbReference>
<feature type="domain" description="Major facilitator superfamily (MFS) profile" evidence="6">
    <location>
        <begin position="24"/>
        <end position="438"/>
    </location>
</feature>
<dbReference type="RefSeq" id="WP_121012182.1">
    <property type="nucleotide sequence ID" value="NZ_RCCJ01000001.1"/>
</dbReference>
<dbReference type="CDD" id="cd17316">
    <property type="entry name" value="MFS_SV2_like"/>
    <property type="match status" value="1"/>
</dbReference>
<feature type="transmembrane region" description="Helical" evidence="5">
    <location>
        <begin position="299"/>
        <end position="319"/>
    </location>
</feature>
<dbReference type="Gene3D" id="1.20.1250.20">
    <property type="entry name" value="MFS general substrate transporter like domains"/>
    <property type="match status" value="1"/>
</dbReference>
<dbReference type="PANTHER" id="PTHR23508">
    <property type="entry name" value="CARBOXYLIC ACID TRANSPORTER PROTEIN HOMOLOG"/>
    <property type="match status" value="1"/>
</dbReference>
<accession>A0A497XSQ2</accession>
<keyword evidence="8" id="KW-1185">Reference proteome</keyword>
<feature type="transmembrane region" description="Helical" evidence="5">
    <location>
        <begin position="382"/>
        <end position="401"/>
    </location>
</feature>
<keyword evidence="4 5" id="KW-0472">Membrane</keyword>
<evidence type="ECO:0000313" key="8">
    <source>
        <dbReference type="Proteomes" id="UP000267841"/>
    </source>
</evidence>
<evidence type="ECO:0000256" key="1">
    <source>
        <dbReference type="ARBA" id="ARBA00004141"/>
    </source>
</evidence>
<feature type="transmembrane region" description="Helical" evidence="5">
    <location>
        <begin position="148"/>
        <end position="172"/>
    </location>
</feature>
<dbReference type="GO" id="GO:0046943">
    <property type="term" value="F:carboxylic acid transmembrane transporter activity"/>
    <property type="evidence" value="ECO:0007669"/>
    <property type="project" value="TreeGrafter"/>
</dbReference>